<evidence type="ECO:0000256" key="5">
    <source>
        <dbReference type="SAM" id="Phobius"/>
    </source>
</evidence>
<proteinExistence type="predicted"/>
<evidence type="ECO:0000256" key="3">
    <source>
        <dbReference type="ARBA" id="ARBA00023027"/>
    </source>
</evidence>
<dbReference type="PANTHER" id="PTHR10459:SF80">
    <property type="entry name" value="POLY [ADP-RIBOSE] POLYMERASE 1"/>
    <property type="match status" value="1"/>
</dbReference>
<name>A0AAQ3NAP3_VIGMU</name>
<keyword evidence="2 4" id="KW-0808">Transferase</keyword>
<feature type="transmembrane region" description="Helical" evidence="5">
    <location>
        <begin position="234"/>
        <end position="259"/>
    </location>
</feature>
<reference evidence="7 8" key="1">
    <citation type="journal article" date="2023" name="Life. Sci Alliance">
        <title>Evolutionary insights into 3D genome organization and epigenetic landscape of Vigna mungo.</title>
        <authorList>
            <person name="Junaid A."/>
            <person name="Singh B."/>
            <person name="Bhatia S."/>
        </authorList>
    </citation>
    <scope>NUCLEOTIDE SEQUENCE [LARGE SCALE GENOMIC DNA]</scope>
    <source>
        <strain evidence="7">Urdbean</strain>
    </source>
</reference>
<keyword evidence="5" id="KW-1133">Transmembrane helix</keyword>
<dbReference type="Proteomes" id="UP001374535">
    <property type="component" value="Chromosome 6"/>
</dbReference>
<evidence type="ECO:0000313" key="8">
    <source>
        <dbReference type="Proteomes" id="UP001374535"/>
    </source>
</evidence>
<organism evidence="7 8">
    <name type="scientific">Vigna mungo</name>
    <name type="common">Black gram</name>
    <name type="synonym">Phaseolus mungo</name>
    <dbReference type="NCBI Taxonomy" id="3915"/>
    <lineage>
        <taxon>Eukaryota</taxon>
        <taxon>Viridiplantae</taxon>
        <taxon>Streptophyta</taxon>
        <taxon>Embryophyta</taxon>
        <taxon>Tracheophyta</taxon>
        <taxon>Spermatophyta</taxon>
        <taxon>Magnoliopsida</taxon>
        <taxon>eudicotyledons</taxon>
        <taxon>Gunneridae</taxon>
        <taxon>Pentapetalae</taxon>
        <taxon>rosids</taxon>
        <taxon>fabids</taxon>
        <taxon>Fabales</taxon>
        <taxon>Fabaceae</taxon>
        <taxon>Papilionoideae</taxon>
        <taxon>50 kb inversion clade</taxon>
        <taxon>NPAAA clade</taxon>
        <taxon>indigoferoid/millettioid clade</taxon>
        <taxon>Phaseoleae</taxon>
        <taxon>Vigna</taxon>
    </lineage>
</organism>
<gene>
    <name evidence="7" type="ORF">V8G54_018692</name>
</gene>
<evidence type="ECO:0000256" key="2">
    <source>
        <dbReference type="ARBA" id="ARBA00022679"/>
    </source>
</evidence>
<sequence length="262" mass="30181">MSHNVAFNNFWFHTDCLSSEKQYMDKPPEGKHSTKGLGKKMPQESEYAKWRGDVTVPCGKPVPSNVKASELMYNEYIVYNTAQASTSTTDPKEYQNYFFSKLMAARAFEARPKNLVKMQFLLKNCLVRSHFELTGDLSTFFGACILAVMKIGNEHRIPGFGCGDFCYARHYVVCMCRVKLLANGYQWSLQSSMVVTDCEYLKLRRLLVRPMRDIDSSSYKQPFLIVKYMTKCCLLISIFFGCVCYMSYVPLYMLCLLIFGKF</sequence>
<protein>
    <recommendedName>
        <fullName evidence="4">Poly [ADP-ribose] polymerase</fullName>
        <shortName evidence="4">PARP</shortName>
        <ecNumber evidence="4">2.4.2.-</ecNumber>
    </recommendedName>
</protein>
<dbReference type="EMBL" id="CP144695">
    <property type="protein sequence ID" value="WVZ05346.1"/>
    <property type="molecule type" value="Genomic_DNA"/>
</dbReference>
<dbReference type="InterPro" id="IPR050800">
    <property type="entry name" value="ARTD/PARP"/>
</dbReference>
<keyword evidence="5" id="KW-0472">Membrane</keyword>
<keyword evidence="1 4" id="KW-0328">Glycosyltransferase</keyword>
<keyword evidence="5" id="KW-0812">Transmembrane</keyword>
<feature type="domain" description="PARP catalytic" evidence="6">
    <location>
        <begin position="1"/>
        <end position="102"/>
    </location>
</feature>
<dbReference type="EC" id="2.4.2.-" evidence="4"/>
<dbReference type="InterPro" id="IPR012317">
    <property type="entry name" value="Poly(ADP-ribose)pol_cat_dom"/>
</dbReference>
<keyword evidence="3 4" id="KW-0520">NAD</keyword>
<evidence type="ECO:0000259" key="6">
    <source>
        <dbReference type="PROSITE" id="PS51059"/>
    </source>
</evidence>
<evidence type="ECO:0000256" key="1">
    <source>
        <dbReference type="ARBA" id="ARBA00022676"/>
    </source>
</evidence>
<dbReference type="SUPFAM" id="SSF56399">
    <property type="entry name" value="ADP-ribosylation"/>
    <property type="match status" value="1"/>
</dbReference>
<evidence type="ECO:0000256" key="4">
    <source>
        <dbReference type="RuleBase" id="RU362114"/>
    </source>
</evidence>
<dbReference type="Pfam" id="PF00644">
    <property type="entry name" value="PARP"/>
    <property type="match status" value="1"/>
</dbReference>
<dbReference type="GO" id="GO:0003950">
    <property type="term" value="F:NAD+ poly-ADP-ribosyltransferase activity"/>
    <property type="evidence" value="ECO:0007669"/>
    <property type="project" value="UniProtKB-UniRule"/>
</dbReference>
<dbReference type="GO" id="GO:0070212">
    <property type="term" value="P:protein poly-ADP-ribosylation"/>
    <property type="evidence" value="ECO:0007669"/>
    <property type="project" value="TreeGrafter"/>
</dbReference>
<dbReference type="GO" id="GO:1990404">
    <property type="term" value="F:NAD+-protein mono-ADP-ribosyltransferase activity"/>
    <property type="evidence" value="ECO:0007669"/>
    <property type="project" value="TreeGrafter"/>
</dbReference>
<dbReference type="AlphaFoldDB" id="A0AAQ3NAP3"/>
<evidence type="ECO:0000313" key="7">
    <source>
        <dbReference type="EMBL" id="WVZ05346.1"/>
    </source>
</evidence>
<keyword evidence="8" id="KW-1185">Reference proteome</keyword>
<dbReference type="GO" id="GO:0005730">
    <property type="term" value="C:nucleolus"/>
    <property type="evidence" value="ECO:0007669"/>
    <property type="project" value="TreeGrafter"/>
</dbReference>
<dbReference type="PROSITE" id="PS51059">
    <property type="entry name" value="PARP_CATALYTIC"/>
    <property type="match status" value="1"/>
</dbReference>
<dbReference type="GO" id="GO:0006302">
    <property type="term" value="P:double-strand break repair"/>
    <property type="evidence" value="ECO:0007669"/>
    <property type="project" value="TreeGrafter"/>
</dbReference>
<dbReference type="PANTHER" id="PTHR10459">
    <property type="entry name" value="DNA LIGASE"/>
    <property type="match status" value="1"/>
</dbReference>
<accession>A0AAQ3NAP3</accession>
<dbReference type="Gene3D" id="3.90.228.10">
    <property type="match status" value="1"/>
</dbReference>